<dbReference type="Pfam" id="PF00990">
    <property type="entry name" value="GGDEF"/>
    <property type="match status" value="1"/>
</dbReference>
<evidence type="ECO:0000313" key="3">
    <source>
        <dbReference type="EMBL" id="KUL21514.1"/>
    </source>
</evidence>
<dbReference type="SUPFAM" id="SSF55073">
    <property type="entry name" value="Nucleotide cyclase"/>
    <property type="match status" value="1"/>
</dbReference>
<feature type="transmembrane region" description="Helical" evidence="1">
    <location>
        <begin position="50"/>
        <end position="69"/>
    </location>
</feature>
<feature type="transmembrane region" description="Helical" evidence="1">
    <location>
        <begin position="242"/>
        <end position="259"/>
    </location>
</feature>
<dbReference type="InterPro" id="IPR000160">
    <property type="entry name" value="GGDEF_dom"/>
</dbReference>
<evidence type="ECO:0000313" key="4">
    <source>
        <dbReference type="Proteomes" id="UP000053244"/>
    </source>
</evidence>
<name>A0A101J775_9ACTN</name>
<keyword evidence="1" id="KW-0812">Transmembrane</keyword>
<feature type="transmembrane region" description="Helical" evidence="1">
    <location>
        <begin position="144"/>
        <end position="164"/>
    </location>
</feature>
<dbReference type="Proteomes" id="UP000053244">
    <property type="component" value="Unassembled WGS sequence"/>
</dbReference>
<sequence>MAGAVTTAGYAVLPASGPWRAILYGISAFTCVALVVVATRRYRPQHPSTWYAIAAGSALWVLSSLILRVTGADPWSLVAGLLSAAGYPLLGWTLVGMIRGRARADGRTVLIDAGILGAGLALLYWTFVIGDTLTDGTVDGGDQLLASLFAVGDISVIVLVSLLVTTPGARTSSYRLMLGALTLTGVSDILVMAAPSGELYQGGPADLTLVLSSFVIAAAALHPSMRRLTVPLDRPPAFVRPRLALLAVAILLAPTVSLYQGATGTISRDWLATGLCSIVLFVLVTLRMVGLVARVESQARTLSVLVNKDPLTGLANRRRWDERLDAALAHGTLTGDPLIVALFDLDHFKRYNDTYGHPAGDELLKDAAVAWRTGLRRDDVLARYGGEEFCLLLTGYSEPEARVVVERLLAVTPYGQTFSAGLARWDGTQSAAELLEKADQLMYASKSAGRAQVTSDFVPAVSDTHTALARHG</sequence>
<reference evidence="3 4" key="1">
    <citation type="submission" date="2015-10" db="EMBL/GenBank/DDBJ databases">
        <authorList>
            <person name="Gilbert D.G."/>
        </authorList>
    </citation>
    <scope>NUCLEOTIDE SEQUENCE [LARGE SCALE GENOMIC DNA]</scope>
    <source>
        <strain evidence="3 4">NRRL B-16712</strain>
    </source>
</reference>
<dbReference type="GO" id="GO:0052621">
    <property type="term" value="F:diguanylate cyclase activity"/>
    <property type="evidence" value="ECO:0007669"/>
    <property type="project" value="TreeGrafter"/>
</dbReference>
<feature type="transmembrane region" description="Helical" evidence="1">
    <location>
        <begin position="176"/>
        <end position="194"/>
    </location>
</feature>
<dbReference type="FunFam" id="3.30.70.270:FF:000001">
    <property type="entry name" value="Diguanylate cyclase domain protein"/>
    <property type="match status" value="1"/>
</dbReference>
<dbReference type="GO" id="GO:0043709">
    <property type="term" value="P:cell adhesion involved in single-species biofilm formation"/>
    <property type="evidence" value="ECO:0007669"/>
    <property type="project" value="TreeGrafter"/>
</dbReference>
<dbReference type="CDD" id="cd01949">
    <property type="entry name" value="GGDEF"/>
    <property type="match status" value="1"/>
</dbReference>
<feature type="transmembrane region" description="Helical" evidence="1">
    <location>
        <begin position="21"/>
        <end position="38"/>
    </location>
</feature>
<dbReference type="NCBIfam" id="TIGR00254">
    <property type="entry name" value="GGDEF"/>
    <property type="match status" value="1"/>
</dbReference>
<dbReference type="GO" id="GO:0005886">
    <property type="term" value="C:plasma membrane"/>
    <property type="evidence" value="ECO:0007669"/>
    <property type="project" value="TreeGrafter"/>
</dbReference>
<dbReference type="PANTHER" id="PTHR45138:SF24">
    <property type="entry name" value="DIGUANYLATE CYCLASE DGCC-RELATED"/>
    <property type="match status" value="1"/>
</dbReference>
<keyword evidence="1" id="KW-1133">Transmembrane helix</keyword>
<feature type="transmembrane region" description="Helical" evidence="1">
    <location>
        <begin position="75"/>
        <end position="97"/>
    </location>
</feature>
<keyword evidence="1" id="KW-0472">Membrane</keyword>
<dbReference type="InterPro" id="IPR050469">
    <property type="entry name" value="Diguanylate_Cyclase"/>
</dbReference>
<dbReference type="EMBL" id="LLZH01000352">
    <property type="protein sequence ID" value="KUL21514.1"/>
    <property type="molecule type" value="Genomic_DNA"/>
</dbReference>
<feature type="domain" description="GGDEF" evidence="2">
    <location>
        <begin position="336"/>
        <end position="458"/>
    </location>
</feature>
<accession>A0A101J775</accession>
<feature type="transmembrane region" description="Helical" evidence="1">
    <location>
        <begin position="109"/>
        <end position="129"/>
    </location>
</feature>
<gene>
    <name evidence="3" type="ORF">ADL15_50610</name>
</gene>
<dbReference type="InterPro" id="IPR029787">
    <property type="entry name" value="Nucleotide_cyclase"/>
</dbReference>
<evidence type="ECO:0000256" key="1">
    <source>
        <dbReference type="SAM" id="Phobius"/>
    </source>
</evidence>
<dbReference type="InterPro" id="IPR043128">
    <property type="entry name" value="Rev_trsase/Diguanyl_cyclase"/>
</dbReference>
<dbReference type="GO" id="GO:1902201">
    <property type="term" value="P:negative regulation of bacterial-type flagellum-dependent cell motility"/>
    <property type="evidence" value="ECO:0007669"/>
    <property type="project" value="TreeGrafter"/>
</dbReference>
<dbReference type="Gene3D" id="3.30.70.270">
    <property type="match status" value="1"/>
</dbReference>
<dbReference type="PROSITE" id="PS50887">
    <property type="entry name" value="GGDEF"/>
    <property type="match status" value="1"/>
</dbReference>
<proteinExistence type="predicted"/>
<evidence type="ECO:0000259" key="2">
    <source>
        <dbReference type="PROSITE" id="PS50887"/>
    </source>
</evidence>
<feature type="transmembrane region" description="Helical" evidence="1">
    <location>
        <begin position="200"/>
        <end position="221"/>
    </location>
</feature>
<dbReference type="SMART" id="SM00267">
    <property type="entry name" value="GGDEF"/>
    <property type="match status" value="1"/>
</dbReference>
<keyword evidence="4" id="KW-1185">Reference proteome</keyword>
<dbReference type="AlphaFoldDB" id="A0A101J775"/>
<comment type="caution">
    <text evidence="3">The sequence shown here is derived from an EMBL/GenBank/DDBJ whole genome shotgun (WGS) entry which is preliminary data.</text>
</comment>
<protein>
    <recommendedName>
        <fullName evidence="2">GGDEF domain-containing protein</fullName>
    </recommendedName>
</protein>
<dbReference type="PANTHER" id="PTHR45138">
    <property type="entry name" value="REGULATORY COMPONENTS OF SENSORY TRANSDUCTION SYSTEM"/>
    <property type="match status" value="1"/>
</dbReference>
<feature type="transmembrane region" description="Helical" evidence="1">
    <location>
        <begin position="271"/>
        <end position="293"/>
    </location>
</feature>
<organism evidence="3 4">
    <name type="scientific">Actinoplanes awajinensis subsp. mycoplanecinus</name>
    <dbReference type="NCBI Taxonomy" id="135947"/>
    <lineage>
        <taxon>Bacteria</taxon>
        <taxon>Bacillati</taxon>
        <taxon>Actinomycetota</taxon>
        <taxon>Actinomycetes</taxon>
        <taxon>Micromonosporales</taxon>
        <taxon>Micromonosporaceae</taxon>
        <taxon>Actinoplanes</taxon>
    </lineage>
</organism>